<keyword evidence="2" id="KW-1185">Reference proteome</keyword>
<gene>
    <name evidence="1" type="ORF">GCM10007923_60750</name>
</gene>
<dbReference type="Proteomes" id="UP001156702">
    <property type="component" value="Unassembled WGS sequence"/>
</dbReference>
<sequence length="270" mass="29060">MPVSLVKKTIARNGFNMHRQDFHKLFKSPGPVVLPVIHVLDAEQTVRNLRVAMQAGAPGVLLINHDIAVEAFLPIIRSARATFPSAWIGVNFLAVTGKAAFPILGDLQRDGVAVDAYWADDACLNEMGPADIQPDAAEIRKARDASGWDGLYMGGTCFKKQREVAPEHYEVSARIAVSWMDVVTTSGIATGHAPELDKIETFRRGVGDAALALASGITPENAPAFAPLVDCFIVGTGISYEGDFHNLDPARLARLLAYTRRQGEVPSSAS</sequence>
<evidence type="ECO:0000313" key="2">
    <source>
        <dbReference type="Proteomes" id="UP001156702"/>
    </source>
</evidence>
<evidence type="ECO:0008006" key="3">
    <source>
        <dbReference type="Google" id="ProtNLM"/>
    </source>
</evidence>
<protein>
    <recommendedName>
        <fullName evidence="3">Adenine phosphoribosyltransferase</fullName>
    </recommendedName>
</protein>
<name>A0ABQ5ZSU8_9HYPH</name>
<dbReference type="EMBL" id="BSOP01000060">
    <property type="protein sequence ID" value="GLR54856.1"/>
    <property type="molecule type" value="Genomic_DNA"/>
</dbReference>
<dbReference type="RefSeq" id="WP_244770147.1">
    <property type="nucleotide sequence ID" value="NZ_BSOP01000060.1"/>
</dbReference>
<accession>A0ABQ5ZSU8</accession>
<dbReference type="SUPFAM" id="SSF51366">
    <property type="entry name" value="Ribulose-phoshate binding barrel"/>
    <property type="match status" value="1"/>
</dbReference>
<organism evidence="1 2">
    <name type="scientific">Shinella yambaruensis</name>
    <dbReference type="NCBI Taxonomy" id="415996"/>
    <lineage>
        <taxon>Bacteria</taxon>
        <taxon>Pseudomonadati</taxon>
        <taxon>Pseudomonadota</taxon>
        <taxon>Alphaproteobacteria</taxon>
        <taxon>Hyphomicrobiales</taxon>
        <taxon>Rhizobiaceae</taxon>
        <taxon>Shinella</taxon>
    </lineage>
</organism>
<dbReference type="InterPro" id="IPR011060">
    <property type="entry name" value="RibuloseP-bd_barrel"/>
</dbReference>
<comment type="caution">
    <text evidence="1">The sequence shown here is derived from an EMBL/GenBank/DDBJ whole genome shotgun (WGS) entry which is preliminary data.</text>
</comment>
<evidence type="ECO:0000313" key="1">
    <source>
        <dbReference type="EMBL" id="GLR54856.1"/>
    </source>
</evidence>
<proteinExistence type="predicted"/>
<reference evidence="2" key="1">
    <citation type="journal article" date="2019" name="Int. J. Syst. Evol. Microbiol.">
        <title>The Global Catalogue of Microorganisms (GCM) 10K type strain sequencing project: providing services to taxonomists for standard genome sequencing and annotation.</title>
        <authorList>
            <consortium name="The Broad Institute Genomics Platform"/>
            <consortium name="The Broad Institute Genome Sequencing Center for Infectious Disease"/>
            <person name="Wu L."/>
            <person name="Ma J."/>
        </authorList>
    </citation>
    <scope>NUCLEOTIDE SEQUENCE [LARGE SCALE GENOMIC DNA]</scope>
    <source>
        <strain evidence="2">NBRC 102122</strain>
    </source>
</reference>